<sequence>MIFAGFGGQNMYRRQLERGRRSKRGLVPMLERRTVWRDHNLSPVVERDQYMAESTRGCYHNRSGRRDNFTMNESNSSSGRQRHRHRERLDSNSELSRSTTRISPTSVRTGPMENREYLYVARSALL</sequence>
<dbReference type="Proteomes" id="UP000746747">
    <property type="component" value="Unassembled WGS sequence"/>
</dbReference>
<protein>
    <submittedName>
        <fullName evidence="2">Uncharacterized protein</fullName>
    </submittedName>
</protein>
<organism evidence="2 3">
    <name type="scientific">Cercopithifilaria johnstoni</name>
    <dbReference type="NCBI Taxonomy" id="2874296"/>
    <lineage>
        <taxon>Eukaryota</taxon>
        <taxon>Metazoa</taxon>
        <taxon>Ecdysozoa</taxon>
        <taxon>Nematoda</taxon>
        <taxon>Chromadorea</taxon>
        <taxon>Rhabditida</taxon>
        <taxon>Spirurina</taxon>
        <taxon>Spiruromorpha</taxon>
        <taxon>Filarioidea</taxon>
        <taxon>Onchocercidae</taxon>
        <taxon>Cercopithifilaria</taxon>
    </lineage>
</organism>
<name>A0A8J2MNM0_9BILA</name>
<dbReference type="AlphaFoldDB" id="A0A8J2MNM0"/>
<accession>A0A8J2MNM0</accession>
<evidence type="ECO:0000256" key="1">
    <source>
        <dbReference type="SAM" id="MobiDB-lite"/>
    </source>
</evidence>
<dbReference type="EMBL" id="CAKAEH010001340">
    <property type="protein sequence ID" value="CAG9534915.1"/>
    <property type="molecule type" value="Genomic_DNA"/>
</dbReference>
<comment type="caution">
    <text evidence="2">The sequence shown here is derived from an EMBL/GenBank/DDBJ whole genome shotgun (WGS) entry which is preliminary data.</text>
</comment>
<evidence type="ECO:0000313" key="3">
    <source>
        <dbReference type="Proteomes" id="UP000746747"/>
    </source>
</evidence>
<feature type="region of interest" description="Disordered" evidence="1">
    <location>
        <begin position="51"/>
        <end position="109"/>
    </location>
</feature>
<proteinExistence type="predicted"/>
<keyword evidence="3" id="KW-1185">Reference proteome</keyword>
<gene>
    <name evidence="2" type="ORF">CJOHNSTONI_LOCUS5006</name>
</gene>
<reference evidence="2" key="1">
    <citation type="submission" date="2021-09" db="EMBL/GenBank/DDBJ databases">
        <authorList>
            <consortium name="Pathogen Informatics"/>
        </authorList>
    </citation>
    <scope>NUCLEOTIDE SEQUENCE</scope>
</reference>
<feature type="compositionally biased region" description="Polar residues" evidence="1">
    <location>
        <begin position="92"/>
        <end position="108"/>
    </location>
</feature>
<feature type="compositionally biased region" description="Polar residues" evidence="1">
    <location>
        <begin position="69"/>
        <end position="79"/>
    </location>
</feature>
<evidence type="ECO:0000313" key="2">
    <source>
        <dbReference type="EMBL" id="CAG9534915.1"/>
    </source>
</evidence>